<dbReference type="PANTHER" id="PTHR43689">
    <property type="entry name" value="HYDROLASE"/>
    <property type="match status" value="1"/>
</dbReference>
<evidence type="ECO:0000313" key="3">
    <source>
        <dbReference type="Proteomes" id="UP000655208"/>
    </source>
</evidence>
<dbReference type="SUPFAM" id="SSF53474">
    <property type="entry name" value="alpha/beta-Hydrolases"/>
    <property type="match status" value="1"/>
</dbReference>
<protein>
    <submittedName>
        <fullName evidence="2">Alpha/beta hydrolase</fullName>
    </submittedName>
</protein>
<proteinExistence type="predicted"/>
<feature type="domain" description="AB hydrolase-1" evidence="1">
    <location>
        <begin position="83"/>
        <end position="349"/>
    </location>
</feature>
<evidence type="ECO:0000259" key="1">
    <source>
        <dbReference type="Pfam" id="PF12697"/>
    </source>
</evidence>
<keyword evidence="2" id="KW-0378">Hydrolase</keyword>
<dbReference type="GO" id="GO:0016787">
    <property type="term" value="F:hydrolase activity"/>
    <property type="evidence" value="ECO:0007669"/>
    <property type="project" value="UniProtKB-KW"/>
</dbReference>
<reference evidence="2" key="1">
    <citation type="journal article" date="2014" name="Int. J. Syst. Evol. Microbiol.">
        <title>Complete genome sequence of Corynebacterium casei LMG S-19264T (=DSM 44701T), isolated from a smear-ripened cheese.</title>
        <authorList>
            <consortium name="US DOE Joint Genome Institute (JGI-PGF)"/>
            <person name="Walter F."/>
            <person name="Albersmeier A."/>
            <person name="Kalinowski J."/>
            <person name="Ruckert C."/>
        </authorList>
    </citation>
    <scope>NUCLEOTIDE SEQUENCE</scope>
    <source>
        <strain evidence="2">CGMCC 4.7308</strain>
    </source>
</reference>
<dbReference type="Proteomes" id="UP000655208">
    <property type="component" value="Unassembled WGS sequence"/>
</dbReference>
<gene>
    <name evidence="2" type="ORF">GCM10011594_23980</name>
</gene>
<dbReference type="AlphaFoldDB" id="A0A917SYT7"/>
<dbReference type="InterPro" id="IPR000073">
    <property type="entry name" value="AB_hydrolase_1"/>
</dbReference>
<dbReference type="InterPro" id="IPR029058">
    <property type="entry name" value="AB_hydrolase_fold"/>
</dbReference>
<dbReference type="PANTHER" id="PTHR43689:SF8">
    <property type="entry name" value="ALPHA_BETA-HYDROLASES SUPERFAMILY PROTEIN"/>
    <property type="match status" value="1"/>
</dbReference>
<comment type="caution">
    <text evidence="2">The sequence shown here is derived from an EMBL/GenBank/DDBJ whole genome shotgun (WGS) entry which is preliminary data.</text>
</comment>
<accession>A0A917SYT7</accession>
<name>A0A917SYT7_9ACTN</name>
<dbReference type="RefSeq" id="WP_188941752.1">
    <property type="nucleotide sequence ID" value="NZ_BMNA01000004.1"/>
</dbReference>
<dbReference type="EMBL" id="BMNA01000004">
    <property type="protein sequence ID" value="GGM03046.1"/>
    <property type="molecule type" value="Genomic_DNA"/>
</dbReference>
<dbReference type="Gene3D" id="3.40.50.1820">
    <property type="entry name" value="alpha/beta hydrolase"/>
    <property type="match status" value="1"/>
</dbReference>
<sequence length="370" mass="38337">MSTWGRVLGTASITAGVLGAAALGGITAQRRAVRRLHGSAAGDADPQQAYGALVADRTYSVVAEDGVALHVEEAGPADAPITMVFAHGWTLRSGAWHYQRLGLAGPGFGTGDGPTPRMVFYDQRSHGRSSRAAPGRSTLDALAGDLAAVIATAAPEGPLVLVGHSMGGMALIALAGRQPELFADRVVGVGLVSTAAQRFGIPGLGNTLLAGTTSPLLRLLSLTAGRYTSLIERGRAGTHDAVWLLTRTLGFARTDVPAAVVDYLDEMISGTPVDVIADFAPALVMMDEADSLPALAGIPTVIVCGDSDRMTPAVRSEFLAHALPDAELVIIAKAGHMATLEAPEEVNAALRRMCVRAVTYAERTHRPVSA</sequence>
<reference evidence="2" key="2">
    <citation type="submission" date="2020-09" db="EMBL/GenBank/DDBJ databases">
        <authorList>
            <person name="Sun Q."/>
            <person name="Zhou Y."/>
        </authorList>
    </citation>
    <scope>NUCLEOTIDE SEQUENCE</scope>
    <source>
        <strain evidence="2">CGMCC 4.7308</strain>
    </source>
</reference>
<evidence type="ECO:0000313" key="2">
    <source>
        <dbReference type="EMBL" id="GGM03046.1"/>
    </source>
</evidence>
<dbReference type="Pfam" id="PF12697">
    <property type="entry name" value="Abhydrolase_6"/>
    <property type="match status" value="1"/>
</dbReference>
<keyword evidence="3" id="KW-1185">Reference proteome</keyword>
<organism evidence="2 3">
    <name type="scientific">Nakamurella endophytica</name>
    <dbReference type="NCBI Taxonomy" id="1748367"/>
    <lineage>
        <taxon>Bacteria</taxon>
        <taxon>Bacillati</taxon>
        <taxon>Actinomycetota</taxon>
        <taxon>Actinomycetes</taxon>
        <taxon>Nakamurellales</taxon>
        <taxon>Nakamurellaceae</taxon>
        <taxon>Nakamurella</taxon>
    </lineage>
</organism>